<feature type="region of interest" description="Disordered" evidence="1">
    <location>
        <begin position="338"/>
        <end position="360"/>
    </location>
</feature>
<dbReference type="HOGENOM" id="CLU_456494_0_0_1"/>
<feature type="region of interest" description="Disordered" evidence="1">
    <location>
        <begin position="488"/>
        <end position="598"/>
    </location>
</feature>
<organism evidence="2 3">
    <name type="scientific">Tulasnella calospora MUT 4182</name>
    <dbReference type="NCBI Taxonomy" id="1051891"/>
    <lineage>
        <taxon>Eukaryota</taxon>
        <taxon>Fungi</taxon>
        <taxon>Dikarya</taxon>
        <taxon>Basidiomycota</taxon>
        <taxon>Agaricomycotina</taxon>
        <taxon>Agaricomycetes</taxon>
        <taxon>Cantharellales</taxon>
        <taxon>Tulasnellaceae</taxon>
        <taxon>Tulasnella</taxon>
    </lineage>
</organism>
<dbReference type="AlphaFoldDB" id="A0A0C3QX16"/>
<gene>
    <name evidence="2" type="ORF">M407DRAFT_16516</name>
</gene>
<evidence type="ECO:0000313" key="3">
    <source>
        <dbReference type="Proteomes" id="UP000054248"/>
    </source>
</evidence>
<accession>A0A0C3QX16</accession>
<dbReference type="EMBL" id="KN822942">
    <property type="protein sequence ID" value="KIO34541.1"/>
    <property type="molecule type" value="Genomic_DNA"/>
</dbReference>
<feature type="region of interest" description="Disordered" evidence="1">
    <location>
        <begin position="424"/>
        <end position="469"/>
    </location>
</feature>
<keyword evidence="3" id="KW-1185">Reference proteome</keyword>
<evidence type="ECO:0000313" key="2">
    <source>
        <dbReference type="EMBL" id="KIO34541.1"/>
    </source>
</evidence>
<feature type="compositionally biased region" description="Polar residues" evidence="1">
    <location>
        <begin position="438"/>
        <end position="447"/>
    </location>
</feature>
<dbReference type="OrthoDB" id="3262087at2759"/>
<protein>
    <submittedName>
        <fullName evidence="2">Uncharacterized protein</fullName>
    </submittedName>
</protein>
<name>A0A0C3QX16_9AGAM</name>
<evidence type="ECO:0000256" key="1">
    <source>
        <dbReference type="SAM" id="MobiDB-lite"/>
    </source>
</evidence>
<feature type="region of interest" description="Disordered" evidence="1">
    <location>
        <begin position="187"/>
        <end position="213"/>
    </location>
</feature>
<sequence length="598" mass="64779">MVSALWTERSASLNNTVDLAAFATDFGGGDLVLAARRFDIVRYTVVACLTIAFMDRILMFTKELSTKKELPAERELPGIWSPPMTVPKFFYFLNRYPNLCCVGAAIFVSTVLEALLVFKLWILLTSAFCAAFFLTAPQPLSSIVPSVSSTMFSVFGCRIALEMPDYAQRDPFLNPLPADYELEEDVNQGTMRKKSDLESGSIHSANRSSRGDTFSEVSNLDCIKPAVGGSSSPAAKSGLEISPLSQAATLVPVPTAEIRGLGVQPAGEFCGSEVTLSSTEAAQQQVAITTTKTLAESRRSTLVGSTFKPSNVGSSSQIGTILDSRTIPPMELETIGAMSSPAAKAGPSNPTLEEEDDDFDELDRELAEKYDEEGRIRPPRRTHERQWRSDDYLGLPYMLSGHGFLMPRASSSLAGRRPASAIYYSNRPTFPPPSPSSTARTLSQLPPDSTPSGSAPPSRRRSKDWATSPRVRMSRLFSRHRDDVAVVPEGEVPRSFSPTTSAAERPTPQTPSRRHSTSSSKSRPGSRMRKLLLAGSSSPTSQTSAPHLPPSSPSSRSPISSARRDSGRRRDSDAMSICSASTGFVFDNSGTYEAPDFN</sequence>
<dbReference type="Proteomes" id="UP000054248">
    <property type="component" value="Unassembled WGS sequence"/>
</dbReference>
<feature type="compositionally biased region" description="Polar residues" evidence="1">
    <location>
        <begin position="201"/>
        <end position="213"/>
    </location>
</feature>
<feature type="compositionally biased region" description="Basic and acidic residues" evidence="1">
    <location>
        <begin position="562"/>
        <end position="573"/>
    </location>
</feature>
<proteinExistence type="predicted"/>
<reference evidence="3" key="2">
    <citation type="submission" date="2015-01" db="EMBL/GenBank/DDBJ databases">
        <title>Evolutionary Origins and Diversification of the Mycorrhizal Mutualists.</title>
        <authorList>
            <consortium name="DOE Joint Genome Institute"/>
            <consortium name="Mycorrhizal Genomics Consortium"/>
            <person name="Kohler A."/>
            <person name="Kuo A."/>
            <person name="Nagy L.G."/>
            <person name="Floudas D."/>
            <person name="Copeland A."/>
            <person name="Barry K.W."/>
            <person name="Cichocki N."/>
            <person name="Veneault-Fourrey C."/>
            <person name="LaButti K."/>
            <person name="Lindquist E.A."/>
            <person name="Lipzen A."/>
            <person name="Lundell T."/>
            <person name="Morin E."/>
            <person name="Murat C."/>
            <person name="Riley R."/>
            <person name="Ohm R."/>
            <person name="Sun H."/>
            <person name="Tunlid A."/>
            <person name="Henrissat B."/>
            <person name="Grigoriev I.V."/>
            <person name="Hibbett D.S."/>
            <person name="Martin F."/>
        </authorList>
    </citation>
    <scope>NUCLEOTIDE SEQUENCE [LARGE SCALE GENOMIC DNA]</scope>
    <source>
        <strain evidence="3">MUT 4182</strain>
    </source>
</reference>
<reference evidence="2 3" key="1">
    <citation type="submission" date="2014-04" db="EMBL/GenBank/DDBJ databases">
        <authorList>
            <consortium name="DOE Joint Genome Institute"/>
            <person name="Kuo A."/>
            <person name="Girlanda M."/>
            <person name="Perotto S."/>
            <person name="Kohler A."/>
            <person name="Nagy L.G."/>
            <person name="Floudas D."/>
            <person name="Copeland A."/>
            <person name="Barry K.W."/>
            <person name="Cichocki N."/>
            <person name="Veneault-Fourrey C."/>
            <person name="LaButti K."/>
            <person name="Lindquist E.A."/>
            <person name="Lipzen A."/>
            <person name="Lundell T."/>
            <person name="Morin E."/>
            <person name="Murat C."/>
            <person name="Sun H."/>
            <person name="Tunlid A."/>
            <person name="Henrissat B."/>
            <person name="Grigoriev I.V."/>
            <person name="Hibbett D.S."/>
            <person name="Martin F."/>
            <person name="Nordberg H.P."/>
            <person name="Cantor M.N."/>
            <person name="Hua S.X."/>
        </authorList>
    </citation>
    <scope>NUCLEOTIDE SEQUENCE [LARGE SCALE GENOMIC DNA]</scope>
    <source>
        <strain evidence="2 3">MUT 4182</strain>
    </source>
</reference>
<feature type="compositionally biased region" description="Low complexity" evidence="1">
    <location>
        <begin position="505"/>
        <end position="523"/>
    </location>
</feature>